<evidence type="ECO:0000313" key="2">
    <source>
        <dbReference type="Proteomes" id="UP000672032"/>
    </source>
</evidence>
<protein>
    <submittedName>
        <fullName evidence="1">Uncharacterized protein</fullName>
    </submittedName>
</protein>
<name>A0A8A3PCT0_9HELO</name>
<dbReference type="Proteomes" id="UP000672032">
    <property type="component" value="Chromosome 3"/>
</dbReference>
<accession>A0A8A3PCT0</accession>
<dbReference type="EMBL" id="CP063407">
    <property type="protein sequence ID" value="QSZ32910.1"/>
    <property type="molecule type" value="Genomic_DNA"/>
</dbReference>
<proteinExistence type="predicted"/>
<evidence type="ECO:0000313" key="1">
    <source>
        <dbReference type="EMBL" id="QSZ32910.1"/>
    </source>
</evidence>
<sequence>MSTILPGRPLTNITIQVPNSTTQHGNEHILCLPITKEYWPSIAAVMIFFATNYLAHAATVESSPGDDALLHACNAILALLFPMSGLLRALNAIVRMPSLAKNELEKACRAGALCMVVRAPHWRPRLGQKLFVGIVHSNDERIGVIDPEGQSDRGYSLPIQANMKTYLPSYAREYSST</sequence>
<dbReference type="AlphaFoldDB" id="A0A8A3PCT0"/>
<organism evidence="1 2">
    <name type="scientific">Monilinia vaccinii-corymbosi</name>
    <dbReference type="NCBI Taxonomy" id="61207"/>
    <lineage>
        <taxon>Eukaryota</taxon>
        <taxon>Fungi</taxon>
        <taxon>Dikarya</taxon>
        <taxon>Ascomycota</taxon>
        <taxon>Pezizomycotina</taxon>
        <taxon>Leotiomycetes</taxon>
        <taxon>Helotiales</taxon>
        <taxon>Sclerotiniaceae</taxon>
        <taxon>Monilinia</taxon>
    </lineage>
</organism>
<dbReference type="OrthoDB" id="5406607at2759"/>
<gene>
    <name evidence="1" type="ORF">DSL72_002491</name>
</gene>
<keyword evidence="2" id="KW-1185">Reference proteome</keyword>
<reference evidence="1" key="1">
    <citation type="submission" date="2020-10" db="EMBL/GenBank/DDBJ databases">
        <title>Genome Sequence of Monilinia vaccinii-corymbosi Sheds Light on Mummy Berry Disease Infection of Blueberry and Mating Type.</title>
        <authorList>
            <person name="Yow A.G."/>
            <person name="Zhang Y."/>
            <person name="Bansal K."/>
            <person name="Eacker S.M."/>
            <person name="Sullivan S."/>
            <person name="Liachko I."/>
            <person name="Cubeta M.A."/>
            <person name="Rollins J.A."/>
            <person name="Ashrafi H."/>
        </authorList>
    </citation>
    <scope>NUCLEOTIDE SEQUENCE</scope>
    <source>
        <strain evidence="1">RL-1</strain>
    </source>
</reference>